<evidence type="ECO:0000313" key="2">
    <source>
        <dbReference type="EMBL" id="MFD0762206.1"/>
    </source>
</evidence>
<dbReference type="EMBL" id="JBHTIC010000008">
    <property type="protein sequence ID" value="MFD0762206.1"/>
    <property type="molecule type" value="Genomic_DNA"/>
</dbReference>
<protein>
    <submittedName>
        <fullName evidence="2">Uncharacterized protein</fullName>
    </submittedName>
</protein>
<keyword evidence="1" id="KW-0732">Signal</keyword>
<gene>
    <name evidence="2" type="ORF">ACFQZW_08935</name>
</gene>
<keyword evidence="3" id="KW-1185">Reference proteome</keyword>
<evidence type="ECO:0000256" key="1">
    <source>
        <dbReference type="SAM" id="SignalP"/>
    </source>
</evidence>
<organism evidence="2 3">
    <name type="scientific">Lutibacter aestuarii</name>
    <dbReference type="NCBI Taxonomy" id="861111"/>
    <lineage>
        <taxon>Bacteria</taxon>
        <taxon>Pseudomonadati</taxon>
        <taxon>Bacteroidota</taxon>
        <taxon>Flavobacteriia</taxon>
        <taxon>Flavobacteriales</taxon>
        <taxon>Flavobacteriaceae</taxon>
        <taxon>Lutibacter</taxon>
    </lineage>
</organism>
<dbReference type="RefSeq" id="WP_386782487.1">
    <property type="nucleotide sequence ID" value="NZ_JBHTIC010000008.1"/>
</dbReference>
<comment type="caution">
    <text evidence="2">The sequence shown here is derived from an EMBL/GenBank/DDBJ whole genome shotgun (WGS) entry which is preliminary data.</text>
</comment>
<feature type="signal peptide" evidence="1">
    <location>
        <begin position="1"/>
        <end position="20"/>
    </location>
</feature>
<reference evidence="3" key="1">
    <citation type="journal article" date="2019" name="Int. J. Syst. Evol. Microbiol.">
        <title>The Global Catalogue of Microorganisms (GCM) 10K type strain sequencing project: providing services to taxonomists for standard genome sequencing and annotation.</title>
        <authorList>
            <consortium name="The Broad Institute Genomics Platform"/>
            <consortium name="The Broad Institute Genome Sequencing Center for Infectious Disease"/>
            <person name="Wu L."/>
            <person name="Ma J."/>
        </authorList>
    </citation>
    <scope>NUCLEOTIDE SEQUENCE [LARGE SCALE GENOMIC DNA]</scope>
    <source>
        <strain evidence="3">CCUG 60022</strain>
    </source>
</reference>
<dbReference type="Proteomes" id="UP001597032">
    <property type="component" value="Unassembled WGS sequence"/>
</dbReference>
<name>A0ABW2Z5Z8_9FLAO</name>
<evidence type="ECO:0000313" key="3">
    <source>
        <dbReference type="Proteomes" id="UP001597032"/>
    </source>
</evidence>
<accession>A0ABW2Z5Z8</accession>
<proteinExistence type="predicted"/>
<sequence length="109" mass="12679">MKNIKLLLLILVFGTSSIYAFNSDSKKPKDKFKPMTQIIVSYSNGFSGMEGNNILYFNHNFKGHLFTEKVVSKKYSVLTIIKEKLNYKKFEKQAIKNYSYLLPEIVLKE</sequence>
<feature type="chain" id="PRO_5046086512" evidence="1">
    <location>
        <begin position="21"/>
        <end position="109"/>
    </location>
</feature>